<sequence length="317" mass="33992" precursor="true">MRQSVSRLLAVSGLALVASPFCFTVQAQDYIDVEAERRAQEQSGGSVAAPDTRRAPSGAQPSNTYPATSYGVSTAPAGQGVGESPTPVAAAPDMASGGGGNIGQLVLKVQQLQQEVMRLNGMVEEQAHELRTLKSQNLERYVDLDRRVSELATGGAVSPGGAAAAGAAAAMADDSTPTVSTGAASVKEQPGEADAYRAAYALVRGQQFDQAVPAFRDFLRQYPGGRYAPNAYYWLGELYLVVQPADLESSRQNFTLLLEEYPDNAKVPDALYKLGRVHYMKGNREKAREYLDQVVQEYGDSNNAAARLAQDFINENY</sequence>
<feature type="domain" description="YbgF trimerisation" evidence="4">
    <location>
        <begin position="104"/>
        <end position="155"/>
    </location>
</feature>
<dbReference type="Gene3D" id="1.25.40.10">
    <property type="entry name" value="Tetratricopeptide repeat domain"/>
    <property type="match status" value="1"/>
</dbReference>
<dbReference type="GO" id="GO:0030288">
    <property type="term" value="C:outer membrane-bounded periplasmic space"/>
    <property type="evidence" value="ECO:0007669"/>
    <property type="project" value="UniProtKB-UniRule"/>
</dbReference>
<dbReference type="InterPro" id="IPR014162">
    <property type="entry name" value="CpoB_C"/>
</dbReference>
<proteinExistence type="inferred from homology"/>
<evidence type="ECO:0000256" key="3">
    <source>
        <dbReference type="SAM" id="MobiDB-lite"/>
    </source>
</evidence>
<dbReference type="Gene3D" id="1.20.5.110">
    <property type="match status" value="1"/>
</dbReference>
<dbReference type="InterPro" id="IPR032519">
    <property type="entry name" value="YbgF_tri"/>
</dbReference>
<dbReference type="PROSITE" id="PS50005">
    <property type="entry name" value="TPR"/>
    <property type="match status" value="1"/>
</dbReference>
<keyword evidence="1" id="KW-0132">Cell division</keyword>
<comment type="similarity">
    <text evidence="1">Belongs to the CpoB family.</text>
</comment>
<dbReference type="OrthoDB" id="9768142at2"/>
<dbReference type="AlphaFoldDB" id="A0A5C9A401"/>
<dbReference type="Pfam" id="PF13432">
    <property type="entry name" value="TPR_16"/>
    <property type="match status" value="1"/>
</dbReference>
<name>A0A5C9A401_9GAMM</name>
<dbReference type="InterPro" id="IPR034706">
    <property type="entry name" value="CpoB"/>
</dbReference>
<evidence type="ECO:0000256" key="2">
    <source>
        <dbReference type="PROSITE-ProRule" id="PRU00339"/>
    </source>
</evidence>
<dbReference type="GO" id="GO:0070206">
    <property type="term" value="P:protein trimerization"/>
    <property type="evidence" value="ECO:0007669"/>
    <property type="project" value="InterPro"/>
</dbReference>
<dbReference type="Pfam" id="PF13174">
    <property type="entry name" value="TPR_6"/>
    <property type="match status" value="1"/>
</dbReference>
<evidence type="ECO:0000313" key="6">
    <source>
        <dbReference type="Proteomes" id="UP000321933"/>
    </source>
</evidence>
<dbReference type="RefSeq" id="WP_148062504.1">
    <property type="nucleotide sequence ID" value="NZ_VRYZ01000001.1"/>
</dbReference>
<evidence type="ECO:0000256" key="1">
    <source>
        <dbReference type="HAMAP-Rule" id="MF_02066"/>
    </source>
</evidence>
<dbReference type="NCBIfam" id="TIGR02795">
    <property type="entry name" value="tol_pal_ybgF"/>
    <property type="match status" value="1"/>
</dbReference>
<keyword evidence="1" id="KW-0131">Cell cycle</keyword>
<keyword evidence="2" id="KW-0802">TPR repeat</keyword>
<dbReference type="EMBL" id="VRYZ01000001">
    <property type="protein sequence ID" value="TXS94662.1"/>
    <property type="molecule type" value="Genomic_DNA"/>
</dbReference>
<dbReference type="Proteomes" id="UP000321933">
    <property type="component" value="Unassembled WGS sequence"/>
</dbReference>
<gene>
    <name evidence="5" type="primary">ybgF</name>
    <name evidence="1" type="synonym">cpoB</name>
    <name evidence="5" type="ORF">FVW59_01750</name>
</gene>
<evidence type="ECO:0000313" key="5">
    <source>
        <dbReference type="EMBL" id="TXS94662.1"/>
    </source>
</evidence>
<feature type="repeat" description="TPR" evidence="2">
    <location>
        <begin position="268"/>
        <end position="301"/>
    </location>
</feature>
<dbReference type="InterPro" id="IPR019734">
    <property type="entry name" value="TPR_rpt"/>
</dbReference>
<reference evidence="5 6" key="1">
    <citation type="submission" date="2019-08" db="EMBL/GenBank/DDBJ databases">
        <title>Parahaliea maris sp. nov., isolated from the surface seawater.</title>
        <authorList>
            <person name="Liu Y."/>
        </authorList>
    </citation>
    <scope>NUCLEOTIDE SEQUENCE [LARGE SCALE GENOMIC DNA]</scope>
    <source>
        <strain evidence="5 6">S2-26</strain>
    </source>
</reference>
<feature type="signal peptide" evidence="1">
    <location>
        <begin position="1"/>
        <end position="27"/>
    </location>
</feature>
<evidence type="ECO:0000259" key="4">
    <source>
        <dbReference type="Pfam" id="PF16331"/>
    </source>
</evidence>
<keyword evidence="1" id="KW-0732">Signal</keyword>
<comment type="function">
    <text evidence="1">Mediates coordination of peptidoglycan synthesis and outer membrane constriction during cell division.</text>
</comment>
<dbReference type="SUPFAM" id="SSF48452">
    <property type="entry name" value="TPR-like"/>
    <property type="match status" value="1"/>
</dbReference>
<dbReference type="Pfam" id="PF16331">
    <property type="entry name" value="TolA_bind_tri"/>
    <property type="match status" value="1"/>
</dbReference>
<protein>
    <recommendedName>
        <fullName evidence="1">Cell division coordinator CpoB</fullName>
    </recommendedName>
</protein>
<feature type="chain" id="PRO_5023284193" description="Cell division coordinator CpoB" evidence="1">
    <location>
        <begin position="28"/>
        <end position="317"/>
    </location>
</feature>
<feature type="region of interest" description="Disordered" evidence="3">
    <location>
        <begin position="41"/>
        <end position="95"/>
    </location>
</feature>
<dbReference type="HAMAP" id="MF_02066">
    <property type="entry name" value="CpoB"/>
    <property type="match status" value="1"/>
</dbReference>
<keyword evidence="6" id="KW-1185">Reference proteome</keyword>
<keyword evidence="1" id="KW-0574">Periplasm</keyword>
<feature type="compositionally biased region" description="Polar residues" evidence="3">
    <location>
        <begin position="59"/>
        <end position="72"/>
    </location>
</feature>
<comment type="subcellular location">
    <subcellularLocation>
        <location evidence="1">Periplasm</location>
    </subcellularLocation>
</comment>
<organism evidence="5 6">
    <name type="scientific">Parahaliea aestuarii</name>
    <dbReference type="NCBI Taxonomy" id="1852021"/>
    <lineage>
        <taxon>Bacteria</taxon>
        <taxon>Pseudomonadati</taxon>
        <taxon>Pseudomonadota</taxon>
        <taxon>Gammaproteobacteria</taxon>
        <taxon>Cellvibrionales</taxon>
        <taxon>Halieaceae</taxon>
        <taxon>Parahaliea</taxon>
    </lineage>
</organism>
<comment type="caution">
    <text evidence="5">The sequence shown here is derived from an EMBL/GenBank/DDBJ whole genome shotgun (WGS) entry which is preliminary data.</text>
</comment>
<dbReference type="InterPro" id="IPR011990">
    <property type="entry name" value="TPR-like_helical_dom_sf"/>
</dbReference>
<dbReference type="GO" id="GO:0043093">
    <property type="term" value="P:FtsZ-dependent cytokinesis"/>
    <property type="evidence" value="ECO:0007669"/>
    <property type="project" value="UniProtKB-UniRule"/>
</dbReference>
<accession>A0A5C9A401</accession>